<dbReference type="AlphaFoldDB" id="A0A5N6KCW5"/>
<organism evidence="1 2">
    <name type="scientific">Monilinia laxa</name>
    <name type="common">Brown rot fungus</name>
    <name type="synonym">Sclerotinia laxa</name>
    <dbReference type="NCBI Taxonomy" id="61186"/>
    <lineage>
        <taxon>Eukaryota</taxon>
        <taxon>Fungi</taxon>
        <taxon>Dikarya</taxon>
        <taxon>Ascomycota</taxon>
        <taxon>Pezizomycotina</taxon>
        <taxon>Leotiomycetes</taxon>
        <taxon>Helotiales</taxon>
        <taxon>Sclerotiniaceae</taxon>
        <taxon>Monilinia</taxon>
    </lineage>
</organism>
<name>A0A5N6KCW5_MONLA</name>
<gene>
    <name evidence="1" type="ORF">EYC80_003138</name>
</gene>
<accession>A0A5N6KCW5</accession>
<keyword evidence="2" id="KW-1185">Reference proteome</keyword>
<sequence length="72" mass="8111">MIESKMDQRSSHRSLTIVHVIRMRGGGLGSAIAGLVKIWARSRMIEDLISLSSRWRMDWSLSFYTVSPGCSV</sequence>
<proteinExistence type="predicted"/>
<reference evidence="1 2" key="1">
    <citation type="submission" date="2019-06" db="EMBL/GenBank/DDBJ databases">
        <title>Genome Sequence of the Brown Rot Fungal Pathogen Monilinia laxa.</title>
        <authorList>
            <person name="De Miccolis Angelini R.M."/>
            <person name="Landi L."/>
            <person name="Abate D."/>
            <person name="Pollastro S."/>
            <person name="Romanazzi G."/>
            <person name="Faretra F."/>
        </authorList>
    </citation>
    <scope>NUCLEOTIDE SEQUENCE [LARGE SCALE GENOMIC DNA]</scope>
    <source>
        <strain evidence="1 2">Mlax316</strain>
    </source>
</reference>
<dbReference type="EMBL" id="VIGI01000004">
    <property type="protein sequence ID" value="KAB8301251.1"/>
    <property type="molecule type" value="Genomic_DNA"/>
</dbReference>
<evidence type="ECO:0000313" key="1">
    <source>
        <dbReference type="EMBL" id="KAB8301251.1"/>
    </source>
</evidence>
<comment type="caution">
    <text evidence="1">The sequence shown here is derived from an EMBL/GenBank/DDBJ whole genome shotgun (WGS) entry which is preliminary data.</text>
</comment>
<protein>
    <submittedName>
        <fullName evidence="1">Uncharacterized protein</fullName>
    </submittedName>
</protein>
<evidence type="ECO:0000313" key="2">
    <source>
        <dbReference type="Proteomes" id="UP000326757"/>
    </source>
</evidence>
<dbReference type="Proteomes" id="UP000326757">
    <property type="component" value="Unassembled WGS sequence"/>
</dbReference>